<feature type="signal peptide" evidence="8">
    <location>
        <begin position="1"/>
        <end position="25"/>
    </location>
</feature>
<dbReference type="EMBL" id="CAWUPB010001195">
    <property type="protein sequence ID" value="CAK7354698.1"/>
    <property type="molecule type" value="Genomic_DNA"/>
</dbReference>
<reference evidence="9 10" key="1">
    <citation type="submission" date="2024-01" db="EMBL/GenBank/DDBJ databases">
        <authorList>
            <person name="Waweru B."/>
        </authorList>
    </citation>
    <scope>NUCLEOTIDE SEQUENCE [LARGE SCALE GENOMIC DNA]</scope>
</reference>
<dbReference type="GO" id="GO:0005576">
    <property type="term" value="C:extracellular region"/>
    <property type="evidence" value="ECO:0007669"/>
    <property type="project" value="UniProtKB-SubCell"/>
</dbReference>
<keyword evidence="7" id="KW-0443">Lipid metabolism</keyword>
<comment type="subcellular location">
    <subcellularLocation>
        <location evidence="1">Secreted</location>
    </subcellularLocation>
</comment>
<dbReference type="GO" id="GO:0016788">
    <property type="term" value="F:hydrolase activity, acting on ester bonds"/>
    <property type="evidence" value="ECO:0007669"/>
    <property type="project" value="InterPro"/>
</dbReference>
<comment type="similarity">
    <text evidence="2">Belongs to the 'GDSL' lipolytic enzyme family.</text>
</comment>
<dbReference type="GO" id="GO:0016042">
    <property type="term" value="P:lipid catabolic process"/>
    <property type="evidence" value="ECO:0007669"/>
    <property type="project" value="UniProtKB-KW"/>
</dbReference>
<evidence type="ECO:0000256" key="2">
    <source>
        <dbReference type="ARBA" id="ARBA00008668"/>
    </source>
</evidence>
<dbReference type="InterPro" id="IPR001087">
    <property type="entry name" value="GDSL"/>
</dbReference>
<dbReference type="AlphaFoldDB" id="A0AAV1SMF5"/>
<dbReference type="Gene3D" id="3.40.50.1110">
    <property type="entry name" value="SGNH hydrolase"/>
    <property type="match status" value="1"/>
</dbReference>
<name>A0AAV1SMF5_9ROSI</name>
<dbReference type="InterPro" id="IPR036514">
    <property type="entry name" value="SGNH_hydro_sf"/>
</dbReference>
<evidence type="ECO:0000256" key="4">
    <source>
        <dbReference type="ARBA" id="ARBA00022729"/>
    </source>
</evidence>
<gene>
    <name evidence="9" type="ORF">DCAF_LOCUS25294</name>
</gene>
<evidence type="ECO:0008006" key="11">
    <source>
        <dbReference type="Google" id="ProtNLM"/>
    </source>
</evidence>
<keyword evidence="6" id="KW-0442">Lipid degradation</keyword>
<evidence type="ECO:0000256" key="1">
    <source>
        <dbReference type="ARBA" id="ARBA00004613"/>
    </source>
</evidence>
<dbReference type="InterPro" id="IPR051238">
    <property type="entry name" value="GDSL_esterase/lipase"/>
</dbReference>
<evidence type="ECO:0000256" key="8">
    <source>
        <dbReference type="SAM" id="SignalP"/>
    </source>
</evidence>
<sequence length="299" mass="33171">MNPTTRASCLYFLLFHFILNNYSHAAPNLGPFKSDISIPALFVFGDSWVDSGNGKYLNNSDPSSAYGVDFKEGQQSRASNGKTMADFIAQTFGLPFLPPYLSLNKSESIQYGANYASSGCGILPETNKYVYVRCMDLDEQIKLFESSLKNLRTSSDLSKSLMFVNMGQNDLDLNQDLRKNDSLDAGKYVAESLSKRLQRLYDLGGRKFLVSNSLPLGCRPCSIKQQNPKTPCVEGLNKLASQYNSNLPQILKDLESTLSGSKFVLLDVYKVFEDVFAAPGSYEPLSSRSIGESYVPMHK</sequence>
<comment type="caution">
    <text evidence="9">The sequence shown here is derived from an EMBL/GenBank/DDBJ whole genome shotgun (WGS) entry which is preliminary data.</text>
</comment>
<protein>
    <recommendedName>
        <fullName evidence="11">GDSL esterase/lipase</fullName>
    </recommendedName>
</protein>
<dbReference type="Pfam" id="PF00657">
    <property type="entry name" value="Lipase_GDSL"/>
    <property type="match status" value="1"/>
</dbReference>
<evidence type="ECO:0000256" key="5">
    <source>
        <dbReference type="ARBA" id="ARBA00022801"/>
    </source>
</evidence>
<keyword evidence="10" id="KW-1185">Reference proteome</keyword>
<dbReference type="PANTHER" id="PTHR45650:SF24">
    <property type="entry name" value="GDSL ESTERASE_LIPASE 7-LIKE"/>
    <property type="match status" value="1"/>
</dbReference>
<evidence type="ECO:0000313" key="10">
    <source>
        <dbReference type="Proteomes" id="UP001314170"/>
    </source>
</evidence>
<feature type="chain" id="PRO_5043684997" description="GDSL esterase/lipase" evidence="8">
    <location>
        <begin position="26"/>
        <end position="299"/>
    </location>
</feature>
<evidence type="ECO:0000256" key="7">
    <source>
        <dbReference type="ARBA" id="ARBA00023098"/>
    </source>
</evidence>
<keyword evidence="3" id="KW-0964">Secreted</keyword>
<organism evidence="9 10">
    <name type="scientific">Dovyalis caffra</name>
    <dbReference type="NCBI Taxonomy" id="77055"/>
    <lineage>
        <taxon>Eukaryota</taxon>
        <taxon>Viridiplantae</taxon>
        <taxon>Streptophyta</taxon>
        <taxon>Embryophyta</taxon>
        <taxon>Tracheophyta</taxon>
        <taxon>Spermatophyta</taxon>
        <taxon>Magnoliopsida</taxon>
        <taxon>eudicotyledons</taxon>
        <taxon>Gunneridae</taxon>
        <taxon>Pentapetalae</taxon>
        <taxon>rosids</taxon>
        <taxon>fabids</taxon>
        <taxon>Malpighiales</taxon>
        <taxon>Salicaceae</taxon>
        <taxon>Flacourtieae</taxon>
        <taxon>Dovyalis</taxon>
    </lineage>
</organism>
<evidence type="ECO:0000256" key="3">
    <source>
        <dbReference type="ARBA" id="ARBA00022525"/>
    </source>
</evidence>
<evidence type="ECO:0000256" key="6">
    <source>
        <dbReference type="ARBA" id="ARBA00022963"/>
    </source>
</evidence>
<dbReference type="Proteomes" id="UP001314170">
    <property type="component" value="Unassembled WGS sequence"/>
</dbReference>
<evidence type="ECO:0000313" key="9">
    <source>
        <dbReference type="EMBL" id="CAK7354698.1"/>
    </source>
</evidence>
<keyword evidence="5" id="KW-0378">Hydrolase</keyword>
<dbReference type="PANTHER" id="PTHR45650">
    <property type="entry name" value="GDSL-LIKE LIPASE/ACYLHYDROLASE-RELATED"/>
    <property type="match status" value="1"/>
</dbReference>
<keyword evidence="4 8" id="KW-0732">Signal</keyword>
<accession>A0AAV1SMF5</accession>
<proteinExistence type="inferred from homology"/>